<reference evidence="3 4" key="1">
    <citation type="submission" date="2018-07" db="EMBL/GenBank/DDBJ databases">
        <title>Complete genome sequence of a Pseudomonas plecoglossicida strain pathogenic to the marine fish, Larimichthys crocea.</title>
        <authorList>
            <person name="Tao Z."/>
        </authorList>
    </citation>
    <scope>NUCLEOTIDE SEQUENCE [LARGE SCALE GENOMIC DNA]</scope>
    <source>
        <strain evidence="3 4">XSDHY-P</strain>
    </source>
</reference>
<sequence>MTNSVIEWSTWGVEEASSYAAFSARHWLQALTSVLPKRILPTAYWDTRMPGQSVSRRSYAEKNLREHFRHTLDLNYGLDRLQTQGWKIGQLDEASRYAQLHWRQPGEGVGVCPGALLIQSGANDKAWLIYRPMAKNPVRAFQNEAALLEWAHKNQHQLWSTPSTPLASESDSAFIQVTSLVGDAFSGLLDSILTNQEQLVEGELLQAPQSPMDWVGLEEKEAECKPRFRKALPDALDQQLKMLVSGDEALAAQEVHFDSLDERLPLGWRKQRINRQEKLLSAYLGNDTEPTSPLMAALRTQQAKLDEQDAALQKLLSTLPENITLQSWSQAYDDRSRFDCLSQHFASSLLLEADFQQLLGELSSSHLQWVHELVERPEPSLQRPVMPSALKLVVGDRSWMLTGLMTLQALPDEEMQAPDTTLLLYKPGFDGGLATYESEHVLFDHLLNTLYGAWPEMLLESAWPQDSEALLEQLDSTGTKAKLVSIPITNHAFDYLTQTHLALLTDADDATKLQLRWKLGITNNSARQQAFERLAERNRTSHLHTNLHPLSHLDAAQRTALAAQVDALRNAMLASSQLLAKDLPERGQFASNQLNAHLRSTFSVSEAPKITLDIADYTGKKREPVPESGFGHAYKIVTTFSAERSHVPLEEFLLWALNDDLTLRLGNANIIFDDSVSDPELKQKITLSTIANLVKTLDLAGAYEQKILDAFKGDGGQTDWEAQWRQETLRRPFEHQLKILALSQPQALDEAGKKVLELYCQEQLDASRTPTVRHHSLVLRPGTAPDGSSHQLTLSGMFLLEPSEGPLLVLMPDAPNGKVISQYASREAACQALENLAMDTDMRTYLASRPLDGDSSTHLSYIDQALLKRLSGFIAIGETRSESFAQMQINLLMGRLITKHRASSRSQVDLYLEKEAIRHGRVYDYIKLAVGFIPGVGTLVALYDGWHAAKESVEAFLRGAPGEGIEHLNSVFQSLVDALFDVVVTTSFHPSGTQARTRTHNRQQLAGLRSTSVTRQARPDPFDGYTTEAPTGPWINHPEAYGKGVYRHVESGGDYIRHQEMHYLVEWDTTYLTWRLKGGSSRSYKQPIRLDEQGTWTTHGGLSGRLVDSGLAGGGAYLARLYQQGWETLRTYTGRQPALRSPRQVVQDIVDKRKAQVDTLNAKLRAFKQALSASSDHPVELASLQRALQESVDQLESFVKFSFESLEALRRIRAELGRLYQGMRDEVASSLGRQHPALVQQRHLQMQHQFNQVKKLEDASPNNLDEVLEYHRQLSVAQEKLCQSLSRMEEELHRTAKVTETLRGGHLTDYQRRLDTFDIPLDPNGFRTFRLSIQAGNIIRTPGSFSDDLLLLMRQVRRELLELRHQLFSHQDLPAADLSRAQRYKFLQQVKARYQRYDNYMTTWQDSFPTLVTPQSTQWLRKDLKKLVAEVDEALSASAPISRAKAAKRGSSKPRIFDTVDQQQLIGHEVRVDGQVQIQVGSRLDEAGTTTFTQSANNLWQSSIRQPSESLISMSSLLAMAGKRLKGAATQHAKLRQYQALNMTPASLEDLANGYAATLKELAQSITRKGGERLEDVQRAVALDLQNSAKNLERTGQQLRIEQTKIAQQPGFGHLEYLHVQEEVSIHWSRTLEPAKNKQGNAIEYLEEYRIDDKTTGDPLWYAHFHFKNRPKQGFARLEAGHLKLAAEVNQRAGVWRGVLTESQAGKLFGGLRPAEV</sequence>
<dbReference type="GeneID" id="49615321"/>
<accession>A0AAD0VUT9</accession>
<protein>
    <recommendedName>
        <fullName evidence="2">Dermonecrotic toxin N-terminal domain-containing protein</fullName>
    </recommendedName>
</protein>
<feature type="domain" description="Dermonecrotic toxin N-terminal" evidence="2">
    <location>
        <begin position="581"/>
        <end position="849"/>
    </location>
</feature>
<organism evidence="3 4">
    <name type="scientific">Pseudomonas plecoglossicida</name>
    <dbReference type="NCBI Taxonomy" id="70775"/>
    <lineage>
        <taxon>Bacteria</taxon>
        <taxon>Pseudomonadati</taxon>
        <taxon>Pseudomonadota</taxon>
        <taxon>Gammaproteobacteria</taxon>
        <taxon>Pseudomonadales</taxon>
        <taxon>Pseudomonadaceae</taxon>
        <taxon>Pseudomonas</taxon>
    </lineage>
</organism>
<dbReference type="Proteomes" id="UP000256503">
    <property type="component" value="Chromosome"/>
</dbReference>
<evidence type="ECO:0000256" key="1">
    <source>
        <dbReference type="SAM" id="MobiDB-lite"/>
    </source>
</evidence>
<gene>
    <name evidence="3" type="ORF">DVB73_18020</name>
</gene>
<evidence type="ECO:0000313" key="4">
    <source>
        <dbReference type="Proteomes" id="UP000256503"/>
    </source>
</evidence>
<evidence type="ECO:0000313" key="3">
    <source>
        <dbReference type="EMBL" id="AXM97545.1"/>
    </source>
</evidence>
<dbReference type="EMBL" id="CP031146">
    <property type="protein sequence ID" value="AXM97545.1"/>
    <property type="molecule type" value="Genomic_DNA"/>
</dbReference>
<dbReference type="InterPro" id="IPR046673">
    <property type="entry name" value="ToxA_N"/>
</dbReference>
<proteinExistence type="predicted"/>
<dbReference type="Pfam" id="PF20178">
    <property type="entry name" value="ToxA_N"/>
    <property type="match status" value="1"/>
</dbReference>
<name>A0AAD0VUT9_PSEDL</name>
<evidence type="ECO:0000259" key="2">
    <source>
        <dbReference type="Pfam" id="PF20178"/>
    </source>
</evidence>
<feature type="region of interest" description="Disordered" evidence="1">
    <location>
        <begin position="991"/>
        <end position="1029"/>
    </location>
</feature>
<dbReference type="RefSeq" id="WP_016394155.1">
    <property type="nucleotide sequence ID" value="NZ_CP031146.1"/>
</dbReference>